<dbReference type="InterPro" id="IPR036390">
    <property type="entry name" value="WH_DNA-bd_sf"/>
</dbReference>
<dbReference type="EMBL" id="RJSE01000008">
    <property type="protein sequence ID" value="RNL61370.1"/>
    <property type="molecule type" value="Genomic_DNA"/>
</dbReference>
<dbReference type="PANTHER" id="PTHR18964">
    <property type="entry name" value="ROK (REPRESSOR, ORF, KINASE) FAMILY"/>
    <property type="match status" value="1"/>
</dbReference>
<dbReference type="Gene3D" id="1.10.10.10">
    <property type="entry name" value="Winged helix-like DNA-binding domain superfamily/Winged helix DNA-binding domain"/>
    <property type="match status" value="1"/>
</dbReference>
<reference evidence="2 3" key="1">
    <citation type="submission" date="2018-11" db="EMBL/GenBank/DDBJ databases">
        <authorList>
            <person name="Li F."/>
        </authorList>
    </citation>
    <scope>NUCLEOTIDE SEQUENCE [LARGE SCALE GENOMIC DNA]</scope>
    <source>
        <strain evidence="2 3">Gsoil 097</strain>
    </source>
</reference>
<organism evidence="2 3">
    <name type="scientific">Nocardioides marmoriginsengisoli</name>
    <dbReference type="NCBI Taxonomy" id="661483"/>
    <lineage>
        <taxon>Bacteria</taxon>
        <taxon>Bacillati</taxon>
        <taxon>Actinomycetota</taxon>
        <taxon>Actinomycetes</taxon>
        <taxon>Propionibacteriales</taxon>
        <taxon>Nocardioidaceae</taxon>
        <taxon>Nocardioides</taxon>
    </lineage>
</organism>
<comment type="similarity">
    <text evidence="1">Belongs to the ROK (NagC/XylR) family.</text>
</comment>
<evidence type="ECO:0000313" key="3">
    <source>
        <dbReference type="Proteomes" id="UP000267128"/>
    </source>
</evidence>
<dbReference type="Gene3D" id="3.30.420.40">
    <property type="match status" value="2"/>
</dbReference>
<dbReference type="SUPFAM" id="SSF46785">
    <property type="entry name" value="Winged helix' DNA-binding domain"/>
    <property type="match status" value="1"/>
</dbReference>
<accession>A0A3N0CD36</accession>
<dbReference type="Pfam" id="PF00480">
    <property type="entry name" value="ROK"/>
    <property type="match status" value="1"/>
</dbReference>
<dbReference type="InterPro" id="IPR000600">
    <property type="entry name" value="ROK"/>
</dbReference>
<dbReference type="PROSITE" id="PS01125">
    <property type="entry name" value="ROK"/>
    <property type="match status" value="1"/>
</dbReference>
<proteinExistence type="inferred from homology"/>
<dbReference type="InterPro" id="IPR043129">
    <property type="entry name" value="ATPase_NBD"/>
</dbReference>
<dbReference type="PANTHER" id="PTHR18964:SF173">
    <property type="entry name" value="GLUCOKINASE"/>
    <property type="match status" value="1"/>
</dbReference>
<dbReference type="RefSeq" id="WP_123229081.1">
    <property type="nucleotide sequence ID" value="NZ_RJSE01000008.1"/>
</dbReference>
<dbReference type="SUPFAM" id="SSF53067">
    <property type="entry name" value="Actin-like ATPase domain"/>
    <property type="match status" value="1"/>
</dbReference>
<dbReference type="GO" id="GO:0003700">
    <property type="term" value="F:DNA-binding transcription factor activity"/>
    <property type="evidence" value="ECO:0007669"/>
    <property type="project" value="InterPro"/>
</dbReference>
<dbReference type="Proteomes" id="UP000267128">
    <property type="component" value="Unassembled WGS sequence"/>
</dbReference>
<gene>
    <name evidence="2" type="ORF">EFK50_18640</name>
</gene>
<dbReference type="InterPro" id="IPR036388">
    <property type="entry name" value="WH-like_DNA-bd_sf"/>
</dbReference>
<name>A0A3N0CD36_9ACTN</name>
<keyword evidence="3" id="KW-1185">Reference proteome</keyword>
<dbReference type="InterPro" id="IPR049874">
    <property type="entry name" value="ROK_cs"/>
</dbReference>
<evidence type="ECO:0000256" key="1">
    <source>
        <dbReference type="ARBA" id="ARBA00006479"/>
    </source>
</evidence>
<protein>
    <submittedName>
        <fullName evidence="2">ROK family transcriptional regulator</fullName>
    </submittedName>
</protein>
<sequence>MSFDDAPRSAPGSAASLRVANQRRVLAVLLDRGTEAATQADITRETGLAAGTVSTIVRQLAAAEVVSTVAGAGRRGTTVRLARGAGLVAGVDFGHSHVSVAISEMSGEVLAEERRRISPGHQHTEGLDTARTMLMRLLDGLGAELSDVRNIGMGLPAPISNNIVMSSAILPGWVGVNARDEAARALGVDVLIENDANLGALAEHRHGHGRGHANVIFVKVSSGVGAGLILDNQLFRGSAGTSGEIGHLTLDDQGPLCRCGSRGCLEAYAATGTALSMMAEHLPGAGVDAIIEAAQQGNVSALRVFEDAGLHLGWGLATVTNLLNPDVILVGGDMSHAGELLLESARLGLRRHVLAGTSTTPVLVAALGDRASMIGALVLAIDATDLLAA</sequence>
<comment type="caution">
    <text evidence="2">The sequence shown here is derived from an EMBL/GenBank/DDBJ whole genome shotgun (WGS) entry which is preliminary data.</text>
</comment>
<dbReference type="AlphaFoldDB" id="A0A3N0CD36"/>
<evidence type="ECO:0000313" key="2">
    <source>
        <dbReference type="EMBL" id="RNL61370.1"/>
    </source>
</evidence>
<dbReference type="OrthoDB" id="3189808at2"/>